<feature type="signal peptide" evidence="4">
    <location>
        <begin position="1"/>
        <end position="21"/>
    </location>
</feature>
<feature type="region of interest" description="Disordered" evidence="3">
    <location>
        <begin position="531"/>
        <end position="558"/>
    </location>
</feature>
<sequence>MKRILYLSFLAFFIISQNVFSQDLCKPVGWATQNGSVTGGGNATPVVVDNYNDLKSAIRSSSVKVVHISGTIEIPSGGLIYFQDQSDKTLFGLPGSKLVSNDMTKSNSGILIVKRCKNIILRNITFEGPGAYDINGYDNLMISTCTNVWVDHCEFYDGLDGNFDINKEADLISITWCKFGYNKAPKSGGPGGDTDDHRFSNLIGSSNSATGNRGKLRITFQNCWWAPGCKARMPRVRFGKVHLVNNYFNSTSSTYCIRAAYEANLLVEGNVFENVTNPIDLMKDYTAVTVRDNLFTGSTSGSKSGNGSAFRPPYDLDVKDPATIVDPITSCAGATLPGPGECSSCSTTEGSSSSTGLAASLVKHGTGSPSQSINLGESIVDFNFEWANASTVEVAGMPAGINVDVDNANQTVSFSGTPSASGSFDYTITTVGGKPDAVKSANITVNKPVETNQSPISLQASGDDGAINLSWTLNGITPDVIQVMRDTDPNRSGRVRIAFVTSGSTYRDENVSNGTTYYYWIKVTDTSGNLTESGSASATPNGGNSGVPASLAKHGSGSSSQTINLGESIVGFYYNWLDANTVNVTGLPAGIKVAIDNSAQTVSFSGAPTESGSFDYTVTTVGGNPEAVKVATFTVNAANTSINPDVDQTLLVGVEGNSSEEQAVNNSNEVLKASTMPELENLSVKVFPNPVKETLTIEGEFNGNWMLFDMQNRKVMEGNQSSVQMEGMKQGIYILKVEEKVIRIIKRN</sequence>
<dbReference type="SMART" id="SM00656">
    <property type="entry name" value="Amb_all"/>
    <property type="match status" value="1"/>
</dbReference>
<dbReference type="InterPro" id="IPR011050">
    <property type="entry name" value="Pectin_lyase_fold/virulence"/>
</dbReference>
<dbReference type="GO" id="GO:0005576">
    <property type="term" value="C:extracellular region"/>
    <property type="evidence" value="ECO:0007669"/>
    <property type="project" value="UniProtKB-SubCell"/>
</dbReference>
<dbReference type="Gene3D" id="2.60.40.10">
    <property type="entry name" value="Immunoglobulins"/>
    <property type="match status" value="3"/>
</dbReference>
<keyword evidence="2" id="KW-0119">Carbohydrate metabolism</keyword>
<dbReference type="EMBL" id="JAEUGD010000053">
    <property type="protein sequence ID" value="MBL6447701.1"/>
    <property type="molecule type" value="Genomic_DNA"/>
</dbReference>
<keyword evidence="1 2" id="KW-0456">Lyase</keyword>
<evidence type="ECO:0000256" key="2">
    <source>
        <dbReference type="RuleBase" id="RU361173"/>
    </source>
</evidence>
<name>A0A937G3D7_9BACT</name>
<dbReference type="PANTHER" id="PTHR31683:SF18">
    <property type="entry name" value="PECTATE LYASE 21-RELATED"/>
    <property type="match status" value="1"/>
</dbReference>
<keyword evidence="7" id="KW-1185">Reference proteome</keyword>
<dbReference type="SUPFAM" id="SSF51126">
    <property type="entry name" value="Pectin lyase-like"/>
    <property type="match status" value="1"/>
</dbReference>
<evidence type="ECO:0000256" key="4">
    <source>
        <dbReference type="SAM" id="SignalP"/>
    </source>
</evidence>
<comment type="caution">
    <text evidence="6">The sequence shown here is derived from an EMBL/GenBank/DDBJ whole genome shotgun (WGS) entry which is preliminary data.</text>
</comment>
<dbReference type="InterPro" id="IPR012334">
    <property type="entry name" value="Pectin_lyas_fold"/>
</dbReference>
<keyword evidence="4" id="KW-0732">Signal</keyword>
<dbReference type="Pfam" id="PF00544">
    <property type="entry name" value="Pectate_lyase_4"/>
    <property type="match status" value="1"/>
</dbReference>
<dbReference type="InterPro" id="IPR045032">
    <property type="entry name" value="PEL"/>
</dbReference>
<feature type="compositionally biased region" description="Polar residues" evidence="3">
    <location>
        <begin position="531"/>
        <end position="542"/>
    </location>
</feature>
<dbReference type="Proteomes" id="UP000614216">
    <property type="component" value="Unassembled WGS sequence"/>
</dbReference>
<protein>
    <submittedName>
        <fullName evidence="6">T9SS type A sorting domain-containing protein</fullName>
    </submittedName>
</protein>
<evidence type="ECO:0000259" key="5">
    <source>
        <dbReference type="SMART" id="SM00656"/>
    </source>
</evidence>
<dbReference type="NCBIfam" id="TIGR04183">
    <property type="entry name" value="Por_Secre_tail"/>
    <property type="match status" value="1"/>
</dbReference>
<dbReference type="AlphaFoldDB" id="A0A937G3D7"/>
<evidence type="ECO:0000313" key="7">
    <source>
        <dbReference type="Proteomes" id="UP000614216"/>
    </source>
</evidence>
<comment type="subcellular location">
    <subcellularLocation>
        <location evidence="2">Secreted</location>
    </subcellularLocation>
</comment>
<dbReference type="PANTHER" id="PTHR31683">
    <property type="entry name" value="PECTATE LYASE 18-RELATED"/>
    <property type="match status" value="1"/>
</dbReference>
<dbReference type="RefSeq" id="WP_202857240.1">
    <property type="nucleotide sequence ID" value="NZ_JAEUGD010000053.1"/>
</dbReference>
<keyword evidence="2" id="KW-0964">Secreted</keyword>
<dbReference type="Gene3D" id="2.160.20.10">
    <property type="entry name" value="Single-stranded right-handed beta-helix, Pectin lyase-like"/>
    <property type="match status" value="1"/>
</dbReference>
<gene>
    <name evidence="6" type="ORF">JMN32_15390</name>
</gene>
<dbReference type="InterPro" id="IPR013783">
    <property type="entry name" value="Ig-like_fold"/>
</dbReference>
<keyword evidence="2" id="KW-0624">Polysaccharide degradation</keyword>
<evidence type="ECO:0000256" key="3">
    <source>
        <dbReference type="SAM" id="MobiDB-lite"/>
    </source>
</evidence>
<comment type="similarity">
    <text evidence="2">Belongs to the polysaccharide lyase 1 family.</text>
</comment>
<proteinExistence type="inferred from homology"/>
<feature type="domain" description="Pectate lyase" evidence="5">
    <location>
        <begin position="42"/>
        <end position="278"/>
    </location>
</feature>
<dbReference type="InterPro" id="IPR026444">
    <property type="entry name" value="Secre_tail"/>
</dbReference>
<dbReference type="Pfam" id="PF18962">
    <property type="entry name" value="Por_Secre_tail"/>
    <property type="match status" value="1"/>
</dbReference>
<feature type="chain" id="PRO_5037635117" evidence="4">
    <location>
        <begin position="22"/>
        <end position="748"/>
    </location>
</feature>
<evidence type="ECO:0000313" key="6">
    <source>
        <dbReference type="EMBL" id="MBL6447701.1"/>
    </source>
</evidence>
<accession>A0A937G3D7</accession>
<dbReference type="GO" id="GO:0000272">
    <property type="term" value="P:polysaccharide catabolic process"/>
    <property type="evidence" value="ECO:0007669"/>
    <property type="project" value="UniProtKB-KW"/>
</dbReference>
<organism evidence="6 7">
    <name type="scientific">Fulvivirga marina</name>
    <dbReference type="NCBI Taxonomy" id="2494733"/>
    <lineage>
        <taxon>Bacteria</taxon>
        <taxon>Pseudomonadati</taxon>
        <taxon>Bacteroidota</taxon>
        <taxon>Cytophagia</taxon>
        <taxon>Cytophagales</taxon>
        <taxon>Fulvivirgaceae</taxon>
        <taxon>Fulvivirga</taxon>
    </lineage>
</organism>
<dbReference type="GO" id="GO:0030570">
    <property type="term" value="F:pectate lyase activity"/>
    <property type="evidence" value="ECO:0007669"/>
    <property type="project" value="InterPro"/>
</dbReference>
<reference evidence="6" key="1">
    <citation type="submission" date="2021-01" db="EMBL/GenBank/DDBJ databases">
        <title>Fulvivirga kasyanovii gen. nov., sp nov., a novel member of the phylum Bacteroidetes isolated from seawater in a mussel farm.</title>
        <authorList>
            <person name="Zhao L.-H."/>
            <person name="Wang Z.-J."/>
        </authorList>
    </citation>
    <scope>NUCLEOTIDE SEQUENCE</scope>
    <source>
        <strain evidence="6">29W222</strain>
    </source>
</reference>
<evidence type="ECO:0000256" key="1">
    <source>
        <dbReference type="ARBA" id="ARBA00023239"/>
    </source>
</evidence>
<dbReference type="InterPro" id="IPR002022">
    <property type="entry name" value="Pec_lyase"/>
</dbReference>